<keyword evidence="3 8" id="KW-0547">Nucleotide-binding</keyword>
<evidence type="ECO:0000256" key="2">
    <source>
        <dbReference type="ARBA" id="ARBA00022598"/>
    </source>
</evidence>
<gene>
    <name evidence="8" type="primary">hisS</name>
    <name evidence="11" type="ORF">A2970_02030</name>
</gene>
<protein>
    <recommendedName>
        <fullName evidence="8">Histidine--tRNA ligase</fullName>
        <ecNumber evidence="8">6.1.1.21</ecNumber>
    </recommendedName>
    <alternativeName>
        <fullName evidence="8">Histidyl-tRNA synthetase</fullName>
        <shortName evidence="8">HisRS</shortName>
    </alternativeName>
</protein>
<keyword evidence="2 8" id="KW-0436">Ligase</keyword>
<dbReference type="FunFam" id="3.40.50.800:FF:000012">
    <property type="entry name" value="Histidine--tRNA ligase, cytoplasmic"/>
    <property type="match status" value="1"/>
</dbReference>
<evidence type="ECO:0000259" key="10">
    <source>
        <dbReference type="PROSITE" id="PS50862"/>
    </source>
</evidence>
<dbReference type="NCBIfam" id="TIGR00442">
    <property type="entry name" value="hisS"/>
    <property type="match status" value="1"/>
</dbReference>
<dbReference type="SUPFAM" id="SSF55681">
    <property type="entry name" value="Class II aaRS and biotin synthetases"/>
    <property type="match status" value="1"/>
</dbReference>
<evidence type="ECO:0000256" key="3">
    <source>
        <dbReference type="ARBA" id="ARBA00022741"/>
    </source>
</evidence>
<feature type="domain" description="Aminoacyl-transfer RNA synthetases class-II family profile" evidence="10">
    <location>
        <begin position="31"/>
        <end position="328"/>
    </location>
</feature>
<evidence type="ECO:0000313" key="12">
    <source>
        <dbReference type="Proteomes" id="UP000178857"/>
    </source>
</evidence>
<evidence type="ECO:0000256" key="8">
    <source>
        <dbReference type="HAMAP-Rule" id="MF_00127"/>
    </source>
</evidence>
<dbReference type="PIRSF" id="PIRSF001549">
    <property type="entry name" value="His-tRNA_synth"/>
    <property type="match status" value="1"/>
</dbReference>
<dbReference type="Pfam" id="PF03129">
    <property type="entry name" value="HGTP_anticodon"/>
    <property type="match status" value="1"/>
</dbReference>
<dbReference type="GO" id="GO:0005524">
    <property type="term" value="F:ATP binding"/>
    <property type="evidence" value="ECO:0007669"/>
    <property type="project" value="UniProtKB-UniRule"/>
</dbReference>
<keyword evidence="6 8" id="KW-0030">Aminoacyl-tRNA synthetase</keyword>
<evidence type="ECO:0000256" key="9">
    <source>
        <dbReference type="PIRSR" id="PIRSR001549-1"/>
    </source>
</evidence>
<dbReference type="GO" id="GO:0006427">
    <property type="term" value="P:histidyl-tRNA aminoacylation"/>
    <property type="evidence" value="ECO:0007669"/>
    <property type="project" value="UniProtKB-UniRule"/>
</dbReference>
<dbReference type="InterPro" id="IPR006195">
    <property type="entry name" value="aa-tRNA-synth_II"/>
</dbReference>
<feature type="binding site" evidence="9">
    <location>
        <position position="125"/>
    </location>
    <ligand>
        <name>L-histidine</name>
        <dbReference type="ChEBI" id="CHEBI:57595"/>
    </ligand>
</feature>
<dbReference type="SUPFAM" id="SSF52954">
    <property type="entry name" value="Class II aaRS ABD-related"/>
    <property type="match status" value="1"/>
</dbReference>
<feature type="binding site" evidence="9">
    <location>
        <position position="111"/>
    </location>
    <ligand>
        <name>L-histidine</name>
        <dbReference type="ChEBI" id="CHEBI:57595"/>
    </ligand>
</feature>
<dbReference type="InterPro" id="IPR036621">
    <property type="entry name" value="Anticodon-bd_dom_sf"/>
</dbReference>
<dbReference type="Gene3D" id="3.40.50.800">
    <property type="entry name" value="Anticodon-binding domain"/>
    <property type="match status" value="1"/>
</dbReference>
<dbReference type="InterPro" id="IPR041715">
    <property type="entry name" value="HisRS-like_core"/>
</dbReference>
<dbReference type="Proteomes" id="UP000178857">
    <property type="component" value="Unassembled WGS sequence"/>
</dbReference>
<organism evidence="11 12">
    <name type="scientific">Candidatus Roizmanbacteria bacterium RIFCSPLOWO2_01_FULL_44_13</name>
    <dbReference type="NCBI Taxonomy" id="1802069"/>
    <lineage>
        <taxon>Bacteria</taxon>
        <taxon>Candidatus Roizmaniibacteriota</taxon>
    </lineage>
</organism>
<dbReference type="PROSITE" id="PS50862">
    <property type="entry name" value="AA_TRNA_LIGASE_II"/>
    <property type="match status" value="1"/>
</dbReference>
<accession>A0A1F7JB80</accession>
<dbReference type="EMBL" id="MGAT01000012">
    <property type="protein sequence ID" value="OGK52873.1"/>
    <property type="molecule type" value="Genomic_DNA"/>
</dbReference>
<dbReference type="STRING" id="1802069.A2970_02030"/>
<dbReference type="Pfam" id="PF13393">
    <property type="entry name" value="tRNA-synt_His"/>
    <property type="match status" value="2"/>
</dbReference>
<dbReference type="Gene3D" id="3.30.930.10">
    <property type="entry name" value="Bira Bifunctional Protein, Domain 2"/>
    <property type="match status" value="1"/>
</dbReference>
<evidence type="ECO:0000313" key="11">
    <source>
        <dbReference type="EMBL" id="OGK52873.1"/>
    </source>
</evidence>
<comment type="similarity">
    <text evidence="1 8">Belongs to the class-II aminoacyl-tRNA synthetase family.</text>
</comment>
<feature type="binding site" evidence="9">
    <location>
        <position position="246"/>
    </location>
    <ligand>
        <name>L-histidine</name>
        <dbReference type="ChEBI" id="CHEBI:57595"/>
    </ligand>
</feature>
<feature type="binding site" evidence="9">
    <location>
        <position position="129"/>
    </location>
    <ligand>
        <name>L-histidine</name>
        <dbReference type="ChEBI" id="CHEBI:57595"/>
    </ligand>
</feature>
<dbReference type="InterPro" id="IPR045864">
    <property type="entry name" value="aa-tRNA-synth_II/BPL/LPL"/>
</dbReference>
<dbReference type="InterPro" id="IPR033656">
    <property type="entry name" value="HisRS_anticodon"/>
</dbReference>
<proteinExistence type="inferred from homology"/>
<evidence type="ECO:0000256" key="6">
    <source>
        <dbReference type="ARBA" id="ARBA00023146"/>
    </source>
</evidence>
<comment type="subcellular location">
    <subcellularLocation>
        <location evidence="8">Cytoplasm</location>
    </subcellularLocation>
</comment>
<evidence type="ECO:0000256" key="7">
    <source>
        <dbReference type="ARBA" id="ARBA00047639"/>
    </source>
</evidence>
<reference evidence="11 12" key="1">
    <citation type="journal article" date="2016" name="Nat. Commun.">
        <title>Thousands of microbial genomes shed light on interconnected biogeochemical processes in an aquifer system.</title>
        <authorList>
            <person name="Anantharaman K."/>
            <person name="Brown C.T."/>
            <person name="Hug L.A."/>
            <person name="Sharon I."/>
            <person name="Castelle C.J."/>
            <person name="Probst A.J."/>
            <person name="Thomas B.C."/>
            <person name="Singh A."/>
            <person name="Wilkins M.J."/>
            <person name="Karaoz U."/>
            <person name="Brodie E.L."/>
            <person name="Williams K.H."/>
            <person name="Hubbard S.S."/>
            <person name="Banfield J.F."/>
        </authorList>
    </citation>
    <scope>NUCLEOTIDE SEQUENCE [LARGE SCALE GENOMIC DNA]</scope>
</reference>
<dbReference type="InterPro" id="IPR015807">
    <property type="entry name" value="His-tRNA-ligase"/>
</dbReference>
<dbReference type="EC" id="6.1.1.21" evidence="8"/>
<dbReference type="InterPro" id="IPR004154">
    <property type="entry name" value="Anticodon-bd"/>
</dbReference>
<feature type="binding site" evidence="9">
    <location>
        <begin position="250"/>
        <end position="251"/>
    </location>
    <ligand>
        <name>L-histidine</name>
        <dbReference type="ChEBI" id="CHEBI:57595"/>
    </ligand>
</feature>
<comment type="caution">
    <text evidence="11">The sequence shown here is derived from an EMBL/GenBank/DDBJ whole genome shotgun (WGS) entry which is preliminary data.</text>
</comment>
<sequence>MDKKIKPQNLKGFRDFLPSQALARGFVIGKIKDVFEKFGFDPLETPALEYAETLLGKYGEDADRMIYLFEDRGKRRVGLRYDQTVPLARVIAQYQTLPKPFKRYQIQPVWRAENTQKGRFREFMQCDIDTIGSKNILADAEIINAVMTTVKSLGFKNAKMLINDRSIFASLKPGFIVAIDKLVKVGKEGVTKELVGRGMKKNEAEKLIDSFDSKRPTALLNTLFESLKQSGLKEGVDFEFSPTLARGLDYYTGTIFELVVKDYEGGSLGGGGRYDKLIGQFIGTDVPATGFAFGFDRLVEAMAELDLLPKTPTATSVLVTIFSQELLPKSLSIVTELRNNNVNADIVLDAETKLDKQLKYANNKGIPYVVIVGSEEVKKNVVKLKDMKTGEQKELTIEDCIALCK</sequence>
<evidence type="ECO:0000256" key="5">
    <source>
        <dbReference type="ARBA" id="ARBA00022917"/>
    </source>
</evidence>
<dbReference type="CDD" id="cd00859">
    <property type="entry name" value="HisRS_anticodon"/>
    <property type="match status" value="1"/>
</dbReference>
<keyword evidence="4 8" id="KW-0067">ATP-binding</keyword>
<evidence type="ECO:0000256" key="1">
    <source>
        <dbReference type="ARBA" id="ARBA00008226"/>
    </source>
</evidence>
<dbReference type="PANTHER" id="PTHR11476:SF7">
    <property type="entry name" value="HISTIDINE--TRNA LIGASE"/>
    <property type="match status" value="1"/>
</dbReference>
<dbReference type="GO" id="GO:0004821">
    <property type="term" value="F:histidine-tRNA ligase activity"/>
    <property type="evidence" value="ECO:0007669"/>
    <property type="project" value="UniProtKB-UniRule"/>
</dbReference>
<comment type="subunit">
    <text evidence="8">Homodimer.</text>
</comment>
<dbReference type="HAMAP" id="MF_00127">
    <property type="entry name" value="His_tRNA_synth"/>
    <property type="match status" value="1"/>
</dbReference>
<keyword evidence="8" id="KW-0963">Cytoplasm</keyword>
<name>A0A1F7JB80_9BACT</name>
<feature type="binding site" evidence="9">
    <location>
        <begin position="82"/>
        <end position="84"/>
    </location>
    <ligand>
        <name>L-histidine</name>
        <dbReference type="ChEBI" id="CHEBI:57595"/>
    </ligand>
</feature>
<comment type="catalytic activity">
    <reaction evidence="7 8">
        <text>tRNA(His) + L-histidine + ATP = L-histidyl-tRNA(His) + AMP + diphosphate + H(+)</text>
        <dbReference type="Rhea" id="RHEA:17313"/>
        <dbReference type="Rhea" id="RHEA-COMP:9665"/>
        <dbReference type="Rhea" id="RHEA-COMP:9689"/>
        <dbReference type="ChEBI" id="CHEBI:15378"/>
        <dbReference type="ChEBI" id="CHEBI:30616"/>
        <dbReference type="ChEBI" id="CHEBI:33019"/>
        <dbReference type="ChEBI" id="CHEBI:57595"/>
        <dbReference type="ChEBI" id="CHEBI:78442"/>
        <dbReference type="ChEBI" id="CHEBI:78527"/>
        <dbReference type="ChEBI" id="CHEBI:456215"/>
        <dbReference type="EC" id="6.1.1.21"/>
    </reaction>
</comment>
<evidence type="ECO:0000256" key="4">
    <source>
        <dbReference type="ARBA" id="ARBA00022840"/>
    </source>
</evidence>
<dbReference type="InterPro" id="IPR004516">
    <property type="entry name" value="HisRS/HisZ"/>
</dbReference>
<dbReference type="CDD" id="cd00773">
    <property type="entry name" value="HisRS-like_core"/>
    <property type="match status" value="1"/>
</dbReference>
<dbReference type="PANTHER" id="PTHR11476">
    <property type="entry name" value="HISTIDYL-TRNA SYNTHETASE"/>
    <property type="match status" value="1"/>
</dbReference>
<dbReference type="AlphaFoldDB" id="A0A1F7JB80"/>
<keyword evidence="5 8" id="KW-0648">Protein biosynthesis</keyword>
<dbReference type="GO" id="GO:0005737">
    <property type="term" value="C:cytoplasm"/>
    <property type="evidence" value="ECO:0007669"/>
    <property type="project" value="UniProtKB-SubCell"/>
</dbReference>